<dbReference type="Proteomes" id="UP000037069">
    <property type="component" value="Unassembled WGS sequence"/>
</dbReference>
<evidence type="ECO:0000313" key="2">
    <source>
        <dbReference type="Proteomes" id="UP000037069"/>
    </source>
</evidence>
<sequence>MLTPYASPKKVTSEKHITAINNVGKKLSISKRTFSEISRLSFSPTITIDSNLSPAESSSSTSTTPKKYLNNAGANLPTYVATPIISDAKCSLKRRYYTTYSSSSSPWTTPDASPKKCLVPALPISVSANLPSVGFTNTTNSTSTPDVSSENILFKHISPLKNLPSTTALSTVFNPSLNSSSQETEVNCNSFILISSFPTNSFNSINHTKSTYNKISEYFPDSTGEFLGESTVGEQNRSVDQLVENPLKLVQIKVPFRNQKSKKHFCIFCKTLQMKLARHFFLKHKSEKQIKEILHLPSRSNYRLKVIDDLRKKGDFLHNTSEERNIGILIVTRQQQKKRKNEPDDYVCCTNCKGFYSKNTIRIHLPKCAKGVKNARDNLISGRKMTQYIHSAANFTIRTKIFPVLRNDDITKAIRYDELIIKY</sequence>
<evidence type="ECO:0000313" key="1">
    <source>
        <dbReference type="EMBL" id="KNC23710.1"/>
    </source>
</evidence>
<organism evidence="1 2">
    <name type="scientific">Lucilia cuprina</name>
    <name type="common">Green bottle fly</name>
    <name type="synonym">Australian sheep blowfly</name>
    <dbReference type="NCBI Taxonomy" id="7375"/>
    <lineage>
        <taxon>Eukaryota</taxon>
        <taxon>Metazoa</taxon>
        <taxon>Ecdysozoa</taxon>
        <taxon>Arthropoda</taxon>
        <taxon>Hexapoda</taxon>
        <taxon>Insecta</taxon>
        <taxon>Pterygota</taxon>
        <taxon>Neoptera</taxon>
        <taxon>Endopterygota</taxon>
        <taxon>Diptera</taxon>
        <taxon>Brachycera</taxon>
        <taxon>Muscomorpha</taxon>
        <taxon>Oestroidea</taxon>
        <taxon>Calliphoridae</taxon>
        <taxon>Luciliinae</taxon>
        <taxon>Lucilia</taxon>
    </lineage>
</organism>
<accession>A0A0L0BUG2</accession>
<reference evidence="1 2" key="1">
    <citation type="journal article" date="2015" name="Nat. Commun.">
        <title>Lucilia cuprina genome unlocks parasitic fly biology to underpin future interventions.</title>
        <authorList>
            <person name="Anstead C.A."/>
            <person name="Korhonen P.K."/>
            <person name="Young N.D."/>
            <person name="Hall R.S."/>
            <person name="Jex A.R."/>
            <person name="Murali S.C."/>
            <person name="Hughes D.S."/>
            <person name="Lee S.F."/>
            <person name="Perry T."/>
            <person name="Stroehlein A.J."/>
            <person name="Ansell B.R."/>
            <person name="Breugelmans B."/>
            <person name="Hofmann A."/>
            <person name="Qu J."/>
            <person name="Dugan S."/>
            <person name="Lee S.L."/>
            <person name="Chao H."/>
            <person name="Dinh H."/>
            <person name="Han Y."/>
            <person name="Doddapaneni H.V."/>
            <person name="Worley K.C."/>
            <person name="Muzny D.M."/>
            <person name="Ioannidis P."/>
            <person name="Waterhouse R.M."/>
            <person name="Zdobnov E.M."/>
            <person name="James P.J."/>
            <person name="Bagnall N.H."/>
            <person name="Kotze A.C."/>
            <person name="Gibbs R.A."/>
            <person name="Richards S."/>
            <person name="Batterham P."/>
            <person name="Gasser R.B."/>
        </authorList>
    </citation>
    <scope>NUCLEOTIDE SEQUENCE [LARGE SCALE GENOMIC DNA]</scope>
    <source>
        <strain evidence="1 2">LS</strain>
        <tissue evidence="1">Full body</tissue>
    </source>
</reference>
<gene>
    <name evidence="1" type="ORF">FF38_01232</name>
</gene>
<proteinExistence type="predicted"/>
<comment type="caution">
    <text evidence="1">The sequence shown here is derived from an EMBL/GenBank/DDBJ whole genome shotgun (WGS) entry which is preliminary data.</text>
</comment>
<dbReference type="PANTHER" id="PTHR33480">
    <property type="entry name" value="SET DOMAIN-CONTAINING PROTEIN-RELATED"/>
    <property type="match status" value="1"/>
</dbReference>
<dbReference type="STRING" id="7375.A0A0L0BUG2"/>
<keyword evidence="2" id="KW-1185">Reference proteome</keyword>
<name>A0A0L0BUG2_LUCCU</name>
<dbReference type="OrthoDB" id="8068359at2759"/>
<dbReference type="AlphaFoldDB" id="A0A0L0BUG2"/>
<dbReference type="EMBL" id="JRES01001304">
    <property type="protein sequence ID" value="KNC23710.1"/>
    <property type="molecule type" value="Genomic_DNA"/>
</dbReference>
<protein>
    <submittedName>
        <fullName evidence="1">Uncharacterized protein</fullName>
    </submittedName>
</protein>